<evidence type="ECO:0000313" key="8">
    <source>
        <dbReference type="EMBL" id="AUW95608.1"/>
    </source>
</evidence>
<dbReference type="InterPro" id="IPR050968">
    <property type="entry name" value="Cytochrome_c_oxidase_bac_sub4"/>
</dbReference>
<reference evidence="8 9" key="1">
    <citation type="journal article" date="2019" name="Sci. Rep.">
        <title>Sulfobacillus thermotolerans: new insights into resistance and metabolic capacities of acidophilic chemolithotrophs.</title>
        <authorList>
            <person name="Panyushkina A.E."/>
            <person name="Babenko V.V."/>
            <person name="Nikitina A.S."/>
            <person name="Selezneva O.V."/>
            <person name="Tsaplina I.A."/>
            <person name="Letarova M.A."/>
            <person name="Kostryukova E.S."/>
            <person name="Letarov A.V."/>
        </authorList>
    </citation>
    <scope>NUCLEOTIDE SEQUENCE [LARGE SCALE GENOMIC DNA]</scope>
    <source>
        <strain evidence="8 9">Kr1</strain>
    </source>
</reference>
<evidence type="ECO:0000256" key="1">
    <source>
        <dbReference type="ARBA" id="ARBA00004651"/>
    </source>
</evidence>
<evidence type="ECO:0008006" key="10">
    <source>
        <dbReference type="Google" id="ProtNLM"/>
    </source>
</evidence>
<dbReference type="EMBL" id="CP019454">
    <property type="protein sequence ID" value="AUW95608.1"/>
    <property type="molecule type" value="Genomic_DNA"/>
</dbReference>
<organism evidence="8 9">
    <name type="scientific">Sulfobacillus thermotolerans</name>
    <dbReference type="NCBI Taxonomy" id="338644"/>
    <lineage>
        <taxon>Bacteria</taxon>
        <taxon>Bacillati</taxon>
        <taxon>Bacillota</taxon>
        <taxon>Clostridia</taxon>
        <taxon>Eubacteriales</taxon>
        <taxon>Clostridiales Family XVII. Incertae Sedis</taxon>
        <taxon>Sulfobacillus</taxon>
    </lineage>
</organism>
<evidence type="ECO:0000313" key="9">
    <source>
        <dbReference type="Proteomes" id="UP000325292"/>
    </source>
</evidence>
<gene>
    <name evidence="8" type="ORF">BXT84_13935</name>
</gene>
<evidence type="ECO:0000256" key="2">
    <source>
        <dbReference type="ARBA" id="ARBA00008079"/>
    </source>
</evidence>
<keyword evidence="6 7" id="KW-0472">Membrane</keyword>
<keyword evidence="3" id="KW-1003">Cell membrane</keyword>
<comment type="subcellular location">
    <subcellularLocation>
        <location evidence="1">Cell membrane</location>
        <topology evidence="1">Multi-pass membrane protein</topology>
    </subcellularLocation>
</comment>
<evidence type="ECO:0000256" key="5">
    <source>
        <dbReference type="ARBA" id="ARBA00022989"/>
    </source>
</evidence>
<evidence type="ECO:0000256" key="7">
    <source>
        <dbReference type="SAM" id="Phobius"/>
    </source>
</evidence>
<name>A0ABM6RWN5_9FIRM</name>
<evidence type="ECO:0000256" key="6">
    <source>
        <dbReference type="ARBA" id="ARBA00023136"/>
    </source>
</evidence>
<accession>A0ABM6RWN5</accession>
<feature type="transmembrane region" description="Helical" evidence="7">
    <location>
        <begin position="62"/>
        <end position="83"/>
    </location>
</feature>
<dbReference type="PANTHER" id="PTHR36835:SF1">
    <property type="entry name" value="CYTOCHROME BO(3) UBIQUINOL OXIDASE SUBUNIT 4"/>
    <property type="match status" value="1"/>
</dbReference>
<sequence length="90" mass="9585">MQIFGYIGSLLLTIAALLAVVQHILSPIGLLTVILILAVAQAALQLGIFMHLRESRGSTWHIITLGLGIVIALGLVGMSMWIMTFKSGVS</sequence>
<protein>
    <recommendedName>
        <fullName evidence="10">Cytochrome C oxidase subunit IV</fullName>
    </recommendedName>
</protein>
<dbReference type="Proteomes" id="UP000325292">
    <property type="component" value="Chromosome"/>
</dbReference>
<keyword evidence="4 7" id="KW-0812">Transmembrane</keyword>
<dbReference type="Pfam" id="PF03626">
    <property type="entry name" value="COX4_pro"/>
    <property type="match status" value="1"/>
</dbReference>
<dbReference type="InterPro" id="IPR005171">
    <property type="entry name" value="Cyt_c_oxidase_su4_prok"/>
</dbReference>
<keyword evidence="9" id="KW-1185">Reference proteome</keyword>
<comment type="similarity">
    <text evidence="2">Belongs to the cytochrome c oxidase bacterial subunit 4 family.</text>
</comment>
<evidence type="ECO:0000256" key="3">
    <source>
        <dbReference type="ARBA" id="ARBA00022475"/>
    </source>
</evidence>
<proteinExistence type="inferred from homology"/>
<keyword evidence="5 7" id="KW-1133">Transmembrane helix</keyword>
<feature type="transmembrane region" description="Helical" evidence="7">
    <location>
        <begin position="29"/>
        <end position="50"/>
    </location>
</feature>
<dbReference type="PANTHER" id="PTHR36835">
    <property type="entry name" value="CYTOCHROME BO(3) UBIQUINOL OXIDASE SUBUNIT 4"/>
    <property type="match status" value="1"/>
</dbReference>
<evidence type="ECO:0000256" key="4">
    <source>
        <dbReference type="ARBA" id="ARBA00022692"/>
    </source>
</evidence>